<evidence type="ECO:0000256" key="2">
    <source>
        <dbReference type="ARBA" id="ARBA00022801"/>
    </source>
</evidence>
<dbReference type="PANTHER" id="PTHR12737:SF9">
    <property type="entry name" value="DIMETHYLARGININASE"/>
    <property type="match status" value="1"/>
</dbReference>
<evidence type="ECO:0000256" key="3">
    <source>
        <dbReference type="PIRSR" id="PIRSR633199-1"/>
    </source>
</evidence>
<evidence type="ECO:0000313" key="4">
    <source>
        <dbReference type="EMBL" id="ORZ41483.1"/>
    </source>
</evidence>
<name>A0A1Y2I5Y2_9FUNG</name>
<proteinExistence type="inferred from homology"/>
<comment type="caution">
    <text evidence="4">The sequence shown here is derived from an EMBL/GenBank/DDBJ whole genome shotgun (WGS) entry which is preliminary data.</text>
</comment>
<reference evidence="4 5" key="1">
    <citation type="submission" date="2016-07" db="EMBL/GenBank/DDBJ databases">
        <title>Pervasive Adenine N6-methylation of Active Genes in Fungi.</title>
        <authorList>
            <consortium name="DOE Joint Genome Institute"/>
            <person name="Mondo S.J."/>
            <person name="Dannebaum R.O."/>
            <person name="Kuo R.C."/>
            <person name="Labutti K."/>
            <person name="Haridas S."/>
            <person name="Kuo A."/>
            <person name="Salamov A."/>
            <person name="Ahrendt S.R."/>
            <person name="Lipzen A."/>
            <person name="Sullivan W."/>
            <person name="Andreopoulos W.B."/>
            <person name="Clum A."/>
            <person name="Lindquist E."/>
            <person name="Daum C."/>
            <person name="Ramamoorthy G.K."/>
            <person name="Gryganskyi A."/>
            <person name="Culley D."/>
            <person name="Magnuson J.K."/>
            <person name="James T.Y."/>
            <person name="O'Malley M.A."/>
            <person name="Stajich J.E."/>
            <person name="Spatafora J.W."/>
            <person name="Visel A."/>
            <person name="Grigoriev I.V."/>
        </authorList>
    </citation>
    <scope>NUCLEOTIDE SEQUENCE [LARGE SCALE GENOMIC DNA]</scope>
    <source>
        <strain evidence="4 5">PL171</strain>
    </source>
</reference>
<sequence>MTARQLSIPRPAFTSAITRDLAPSFAAAVSAHPGAASIDIRLAEEQHEAYNAAVRQFVPHVVVVDADAKHPDGNFVEDTCVAVLDVAVISQPGHPSRRGEVASIRKAIESDIKEIKHVYQMDGEAMLDGGDVLFTGAHLFIGLSNRTNPAGAAFLTEKVQNHYPTLSCVTIDLRPQPTLHLKCVVTAPSHNLLIFSDDEPGRFTLSLLPADVRAQYDVIMVPDQVAANVLSFPDGHGGLKGIVLQEGFPASEAILEREVAKRFPGTAIVKLQMSEFIKADGALTCCSLLFA</sequence>
<dbReference type="GO" id="GO:0006525">
    <property type="term" value="P:arginine metabolic process"/>
    <property type="evidence" value="ECO:0007669"/>
    <property type="project" value="TreeGrafter"/>
</dbReference>
<dbReference type="FunFam" id="3.75.10.10:FF:000004">
    <property type="entry name" value="N(G),N(G)-dimethylarginine dimethylaminohydrolase 1"/>
    <property type="match status" value="1"/>
</dbReference>
<dbReference type="GO" id="GO:0016597">
    <property type="term" value="F:amino acid binding"/>
    <property type="evidence" value="ECO:0007669"/>
    <property type="project" value="TreeGrafter"/>
</dbReference>
<evidence type="ECO:0000256" key="1">
    <source>
        <dbReference type="ARBA" id="ARBA00008532"/>
    </source>
</evidence>
<feature type="active site" description="Proton donor" evidence="3">
    <location>
        <position position="180"/>
    </location>
</feature>
<organism evidence="4 5">
    <name type="scientific">Catenaria anguillulae PL171</name>
    <dbReference type="NCBI Taxonomy" id="765915"/>
    <lineage>
        <taxon>Eukaryota</taxon>
        <taxon>Fungi</taxon>
        <taxon>Fungi incertae sedis</taxon>
        <taxon>Blastocladiomycota</taxon>
        <taxon>Blastocladiomycetes</taxon>
        <taxon>Blastocladiales</taxon>
        <taxon>Catenariaceae</taxon>
        <taxon>Catenaria</taxon>
    </lineage>
</organism>
<accession>A0A1Y2I5Y2</accession>
<dbReference type="GO" id="GO:0016403">
    <property type="term" value="F:dimethylargininase activity"/>
    <property type="evidence" value="ECO:0007669"/>
    <property type="project" value="TreeGrafter"/>
</dbReference>
<dbReference type="PANTHER" id="PTHR12737">
    <property type="entry name" value="DIMETHYLARGININE DIMETHYLAMINOHYDROLASE"/>
    <property type="match status" value="1"/>
</dbReference>
<dbReference type="GO" id="GO:0000052">
    <property type="term" value="P:citrulline metabolic process"/>
    <property type="evidence" value="ECO:0007669"/>
    <property type="project" value="TreeGrafter"/>
</dbReference>
<evidence type="ECO:0000313" key="5">
    <source>
        <dbReference type="Proteomes" id="UP000193411"/>
    </source>
</evidence>
<dbReference type="Pfam" id="PF02274">
    <property type="entry name" value="ADI"/>
    <property type="match status" value="1"/>
</dbReference>
<dbReference type="Gene3D" id="3.75.10.10">
    <property type="entry name" value="L-arginine/glycine Amidinotransferase, Chain A"/>
    <property type="match status" value="1"/>
</dbReference>
<dbReference type="GO" id="GO:0045429">
    <property type="term" value="P:positive regulation of nitric oxide biosynthetic process"/>
    <property type="evidence" value="ECO:0007669"/>
    <property type="project" value="TreeGrafter"/>
</dbReference>
<protein>
    <submittedName>
        <fullName evidence="4">Uncharacterized protein</fullName>
    </submittedName>
</protein>
<dbReference type="STRING" id="765915.A0A1Y2I5Y2"/>
<dbReference type="AlphaFoldDB" id="A0A1Y2I5Y2"/>
<keyword evidence="2" id="KW-0378">Hydrolase</keyword>
<dbReference type="SUPFAM" id="SSF55909">
    <property type="entry name" value="Pentein"/>
    <property type="match status" value="1"/>
</dbReference>
<comment type="similarity">
    <text evidence="1">Belongs to the DDAH family.</text>
</comment>
<keyword evidence="5" id="KW-1185">Reference proteome</keyword>
<feature type="active site" description="Nucleophile" evidence="3">
    <location>
        <position position="285"/>
    </location>
</feature>
<dbReference type="Proteomes" id="UP000193411">
    <property type="component" value="Unassembled WGS sequence"/>
</dbReference>
<gene>
    <name evidence="4" type="ORF">BCR44DRAFT_43904</name>
</gene>
<dbReference type="InterPro" id="IPR033199">
    <property type="entry name" value="DDAH-like"/>
</dbReference>
<dbReference type="EMBL" id="MCFL01000001">
    <property type="protein sequence ID" value="ORZ41483.1"/>
    <property type="molecule type" value="Genomic_DNA"/>
</dbReference>
<dbReference type="OrthoDB" id="26679at2759"/>